<dbReference type="Proteomes" id="UP000680638">
    <property type="component" value="Unassembled WGS sequence"/>
</dbReference>
<evidence type="ECO:0000313" key="3">
    <source>
        <dbReference type="Proteomes" id="UP000680638"/>
    </source>
</evidence>
<feature type="transmembrane region" description="Helical" evidence="1">
    <location>
        <begin position="41"/>
        <end position="62"/>
    </location>
</feature>
<reference evidence="2 3" key="1">
    <citation type="submission" date="2021-03" db="EMBL/GenBank/DDBJ databases">
        <title>Antimicrobial resistance genes in bacteria isolated from Japanese honey, and their potential for conferring macrolide and lincosamide resistance in the American foulbrood pathogen Paenibacillus larvae.</title>
        <authorList>
            <person name="Okamoto M."/>
            <person name="Kumagai M."/>
            <person name="Kanamori H."/>
            <person name="Takamatsu D."/>
        </authorList>
    </citation>
    <scope>NUCLEOTIDE SEQUENCE [LARGE SCALE GENOMIC DNA]</scope>
    <source>
        <strain evidence="2 3">J21TS3</strain>
    </source>
</reference>
<dbReference type="EMBL" id="BORW01000008">
    <property type="protein sequence ID" value="GIO67204.1"/>
    <property type="molecule type" value="Genomic_DNA"/>
</dbReference>
<protein>
    <submittedName>
        <fullName evidence="2">Uncharacterized protein</fullName>
    </submittedName>
</protein>
<name>A0ABQ4LVC7_9BACL</name>
<gene>
    <name evidence="2" type="ORF">J21TS3_20250</name>
</gene>
<keyword evidence="1" id="KW-0472">Membrane</keyword>
<accession>A0ABQ4LVC7</accession>
<evidence type="ECO:0000313" key="2">
    <source>
        <dbReference type="EMBL" id="GIO67204.1"/>
    </source>
</evidence>
<keyword evidence="3" id="KW-1185">Reference proteome</keyword>
<evidence type="ECO:0000256" key="1">
    <source>
        <dbReference type="SAM" id="Phobius"/>
    </source>
</evidence>
<organism evidence="2 3">
    <name type="scientific">Paenibacillus cookii</name>
    <dbReference type="NCBI Taxonomy" id="157839"/>
    <lineage>
        <taxon>Bacteria</taxon>
        <taxon>Bacillati</taxon>
        <taxon>Bacillota</taxon>
        <taxon>Bacilli</taxon>
        <taxon>Bacillales</taxon>
        <taxon>Paenibacillaceae</taxon>
        <taxon>Paenibacillus</taxon>
    </lineage>
</organism>
<comment type="caution">
    <text evidence="2">The sequence shown here is derived from an EMBL/GenBank/DDBJ whole genome shotgun (WGS) entry which is preliminary data.</text>
</comment>
<keyword evidence="1" id="KW-0812">Transmembrane</keyword>
<keyword evidence="1" id="KW-1133">Transmembrane helix</keyword>
<proteinExistence type="predicted"/>
<sequence>MIASASAYLAFFCLWKFGPIGLGNRACHKHNVEARGISGNLILFSGNGGGVFYAFAAGLSWLRFEPEGEALPVIRFMALHFFAPKGLAPASGEMA</sequence>